<comment type="caution">
    <text evidence="1">The sequence shown here is derived from an EMBL/GenBank/DDBJ whole genome shotgun (WGS) entry which is preliminary data.</text>
</comment>
<dbReference type="RefSeq" id="WP_059068536.1">
    <property type="nucleotide sequence ID" value="NZ_LNAL01000005.1"/>
</dbReference>
<keyword evidence="2" id="KW-1185">Reference proteome</keyword>
<gene>
    <name evidence="1" type="ORF">ASU33_19850</name>
</gene>
<sequence>MLRLLVLVAADQPPAYLATYFRWLTAPAGGRAVVLPLPTDLEPLSNPLRASAALKEAFAGEPAGTAQVADWPAGLPFMTALQYLLEQHRASAIVLGSPFTGQTMAAKVELTPTLSILVRPPCPVLVMPLGKSFAGQPSRAVLAVSNGRALVHPWIGATARDLLRGWSPGIRLLQLSTLRCRAAVGEPACVWKTVLPEKSGLPPLEAQAAQPGKRVEGLLATAEHQQAGLLVLLLRARDQTHLPLTRRDTIHVALQAPVPTLLLPTLP</sequence>
<evidence type="ECO:0008006" key="3">
    <source>
        <dbReference type="Google" id="ProtNLM"/>
    </source>
</evidence>
<organism evidence="1 2">
    <name type="scientific">Solirubrum puertoriconensis</name>
    <dbReference type="NCBI Taxonomy" id="1751427"/>
    <lineage>
        <taxon>Bacteria</taxon>
        <taxon>Pseudomonadati</taxon>
        <taxon>Bacteroidota</taxon>
        <taxon>Cytophagia</taxon>
        <taxon>Cytophagales</taxon>
    </lineage>
</organism>
<accession>A0A9X0HNE4</accession>
<reference evidence="1 2" key="1">
    <citation type="submission" date="2015-11" db="EMBL/GenBank/DDBJ databases">
        <title>Solirubrum puertoriconensis gen. nov. an environmental bacteria isolated in Puerto Rico.</title>
        <authorList>
            <person name="Cuebas-Irizarry M.F."/>
            <person name="Montalvo-Rodriguez R."/>
        </authorList>
    </citation>
    <scope>NUCLEOTIDE SEQUENCE [LARGE SCALE GENOMIC DNA]</scope>
    <source>
        <strain evidence="1 2">MC1A</strain>
    </source>
</reference>
<dbReference type="EMBL" id="LNAL01000005">
    <property type="protein sequence ID" value="KUG09078.1"/>
    <property type="molecule type" value="Genomic_DNA"/>
</dbReference>
<name>A0A9X0HNE4_SOLP1</name>
<evidence type="ECO:0000313" key="1">
    <source>
        <dbReference type="EMBL" id="KUG09078.1"/>
    </source>
</evidence>
<proteinExistence type="predicted"/>
<protein>
    <recommendedName>
        <fullName evidence="3">UspA domain-containing protein</fullName>
    </recommendedName>
</protein>
<dbReference type="Proteomes" id="UP000054223">
    <property type="component" value="Unassembled WGS sequence"/>
</dbReference>
<dbReference type="AlphaFoldDB" id="A0A9X0HNE4"/>
<evidence type="ECO:0000313" key="2">
    <source>
        <dbReference type="Proteomes" id="UP000054223"/>
    </source>
</evidence>